<evidence type="ECO:0000313" key="1">
    <source>
        <dbReference type="EMBL" id="QHU17321.1"/>
    </source>
</evidence>
<protein>
    <submittedName>
        <fullName evidence="1">Uncharacterized protein</fullName>
    </submittedName>
</protein>
<proteinExistence type="predicted"/>
<dbReference type="EMBL" id="MN740901">
    <property type="protein sequence ID" value="QHU17321.1"/>
    <property type="molecule type" value="Genomic_DNA"/>
</dbReference>
<organism evidence="1">
    <name type="scientific">viral metagenome</name>
    <dbReference type="NCBI Taxonomy" id="1070528"/>
    <lineage>
        <taxon>unclassified sequences</taxon>
        <taxon>metagenomes</taxon>
        <taxon>organismal metagenomes</taxon>
    </lineage>
</organism>
<accession>A0A6C0KJI2</accession>
<sequence length="48" mass="5601">MNRTILPYQAIRWCRSVAQHKVRLVFKGNVTDKSIKTHNWGELKCSSV</sequence>
<name>A0A6C0KJI2_9ZZZZ</name>
<reference evidence="1" key="1">
    <citation type="journal article" date="2020" name="Nature">
        <title>Giant virus diversity and host interactions through global metagenomics.</title>
        <authorList>
            <person name="Schulz F."/>
            <person name="Roux S."/>
            <person name="Paez-Espino D."/>
            <person name="Jungbluth S."/>
            <person name="Walsh D.A."/>
            <person name="Denef V.J."/>
            <person name="McMahon K.D."/>
            <person name="Konstantinidis K.T."/>
            <person name="Eloe-Fadrosh E.A."/>
            <person name="Kyrpides N.C."/>
            <person name="Woyke T."/>
        </authorList>
    </citation>
    <scope>NUCLEOTIDE SEQUENCE</scope>
    <source>
        <strain evidence="1">GVMAG-S-3300012000-57</strain>
    </source>
</reference>
<dbReference type="AlphaFoldDB" id="A0A6C0KJI2"/>